<dbReference type="PANTHER" id="PTHR30332:SF25">
    <property type="entry name" value="SECRETIN XPSD"/>
    <property type="match status" value="1"/>
</dbReference>
<dbReference type="Proteomes" id="UP001320898">
    <property type="component" value="Unassembled WGS sequence"/>
</dbReference>
<evidence type="ECO:0000256" key="12">
    <source>
        <dbReference type="SAM" id="SignalP"/>
    </source>
</evidence>
<keyword evidence="4" id="KW-1134">Transmembrane beta strand</keyword>
<name>A0AAW5R4J6_9HYPH</name>
<dbReference type="GO" id="GO:0015627">
    <property type="term" value="C:type II protein secretion system complex"/>
    <property type="evidence" value="ECO:0007669"/>
    <property type="project" value="InterPro"/>
</dbReference>
<dbReference type="Pfam" id="PF00263">
    <property type="entry name" value="Secretin"/>
    <property type="match status" value="1"/>
</dbReference>
<feature type="domain" description="NolW-like" evidence="14">
    <location>
        <begin position="335"/>
        <end position="475"/>
    </location>
</feature>
<reference evidence="16 17" key="1">
    <citation type="submission" date="2022-04" db="EMBL/GenBank/DDBJ databases">
        <authorList>
            <person name="Ye Y.-Q."/>
            <person name="Du Z.-J."/>
        </authorList>
    </citation>
    <scope>NUCLEOTIDE SEQUENCE [LARGE SCALE GENOMIC DNA]</scope>
    <source>
        <strain evidence="16 17">A6E488</strain>
    </source>
</reference>
<keyword evidence="5" id="KW-0812">Transmembrane</keyword>
<evidence type="ECO:0000256" key="11">
    <source>
        <dbReference type="SAM" id="MobiDB-lite"/>
    </source>
</evidence>
<feature type="domain" description="Type II/III secretion system secretin-like" evidence="13">
    <location>
        <begin position="551"/>
        <end position="710"/>
    </location>
</feature>
<evidence type="ECO:0000256" key="2">
    <source>
        <dbReference type="ARBA" id="ARBA00006980"/>
    </source>
</evidence>
<keyword evidence="8" id="KW-0472">Membrane</keyword>
<dbReference type="InterPro" id="IPR013356">
    <property type="entry name" value="T2SS_GspD"/>
</dbReference>
<dbReference type="NCBIfam" id="TIGR02517">
    <property type="entry name" value="type_II_gspD"/>
    <property type="match status" value="1"/>
</dbReference>
<evidence type="ECO:0000256" key="5">
    <source>
        <dbReference type="ARBA" id="ARBA00022692"/>
    </source>
</evidence>
<evidence type="ECO:0000256" key="4">
    <source>
        <dbReference type="ARBA" id="ARBA00022452"/>
    </source>
</evidence>
<proteinExistence type="inferred from homology"/>
<dbReference type="Gene3D" id="3.30.1370.120">
    <property type="match status" value="2"/>
</dbReference>
<keyword evidence="6 12" id="KW-0732">Signal</keyword>
<dbReference type="InterPro" id="IPR004846">
    <property type="entry name" value="T2SS/T3SS_dom"/>
</dbReference>
<evidence type="ECO:0000313" key="16">
    <source>
        <dbReference type="EMBL" id="MCT8974709.1"/>
    </source>
</evidence>
<feature type="chain" id="PRO_5043498858" evidence="12">
    <location>
        <begin position="25"/>
        <end position="737"/>
    </location>
</feature>
<dbReference type="PRINTS" id="PR00811">
    <property type="entry name" value="BCTERIALGSPD"/>
</dbReference>
<feature type="domain" description="GspD-like N0" evidence="15">
    <location>
        <begin position="100"/>
        <end position="170"/>
    </location>
</feature>
<keyword evidence="3 10" id="KW-0813">Transport</keyword>
<evidence type="ECO:0000256" key="6">
    <source>
        <dbReference type="ARBA" id="ARBA00022729"/>
    </source>
</evidence>
<dbReference type="RefSeq" id="WP_261618297.1">
    <property type="nucleotide sequence ID" value="NZ_JALIDZ010000014.1"/>
</dbReference>
<dbReference type="InterPro" id="IPR038591">
    <property type="entry name" value="NolW-like_sf"/>
</dbReference>
<feature type="region of interest" description="Disordered" evidence="11">
    <location>
        <begin position="362"/>
        <end position="415"/>
    </location>
</feature>
<dbReference type="InterPro" id="IPR050810">
    <property type="entry name" value="Bact_Secretion_Sys_Channel"/>
</dbReference>
<evidence type="ECO:0000256" key="9">
    <source>
        <dbReference type="ARBA" id="ARBA00023237"/>
    </source>
</evidence>
<evidence type="ECO:0000256" key="10">
    <source>
        <dbReference type="RuleBase" id="RU004004"/>
    </source>
</evidence>
<dbReference type="InterPro" id="IPR049371">
    <property type="entry name" value="GspD-like_N0"/>
</dbReference>
<dbReference type="AlphaFoldDB" id="A0AAW5R4J6"/>
<evidence type="ECO:0000259" key="15">
    <source>
        <dbReference type="Pfam" id="PF21305"/>
    </source>
</evidence>
<comment type="similarity">
    <text evidence="2">Belongs to the bacterial secretin family. GSP D subfamily.</text>
</comment>
<accession>A0AAW5R4J6</accession>
<dbReference type="GO" id="GO:0009279">
    <property type="term" value="C:cell outer membrane"/>
    <property type="evidence" value="ECO:0007669"/>
    <property type="project" value="UniProtKB-SubCell"/>
</dbReference>
<evidence type="ECO:0000259" key="13">
    <source>
        <dbReference type="Pfam" id="PF00263"/>
    </source>
</evidence>
<gene>
    <name evidence="16" type="primary">gspD</name>
    <name evidence="16" type="ORF">MUB46_22870</name>
</gene>
<sequence>MHLRLVFRLTLLFLVGLSVVSCQTTEDLLSVRGSGNRLFGSVLNADLTARQPDPGEAGAQGIHRVDGGAEPMIYPADGSGGTGGPFVPATAGDGGGSYRLNFENAQIGDVVRAILGDSLGLNYVIDPNVNGRVTLVSARPVARDELLPTLEAILRMNQAALVTDGAVYRVVVDTDTGNLRARMSRAGQPAGYGLTVLPLRFVSANTMMGLIDGFATKPESIRVDATRNLLLISGSSPERRTAVETVMTFDTDWMADQSVGIFPTRDVRPETMVPELERLFETQEGRAGADLIQFVPMARMKAVLVVSKRDDLIRRAGNWISRLDRTNPAAETAVNVYRVKYRDAKLLVQILSGIFGGSTVGGGAGEPSPADQITPGAGVFASSADGAEPGIDAGDGEMDAEDAASGSGTTFDFAQSPASGGGGTDLFAGQTSGAGGGGPRFSADTANNSIVIYADGDTYLKVLAALRQIDVPPLQVAVNVVIAEIRLNDQLKFGVQYFIKSGDVGLKDDVGSIGLFNTVVNSINRELPGFNFVIGSEESPDVIISAFDKITDVSVLSSPSLVVMENETAALQVGEEVAVSTRQAQSVINPDSPTVNEIEYRDTGIILKVTPRIAENGIISMQIQQEISDIASGASTLTPTFTKRRISSSVSVASGQTVMLGGLIAEGSDNNRTGIPVLHRLKGVGDLFGTTDNSARRNELIVLIRPTVIRQGQDAQHVAEELRARMWNMQRNATGQQ</sequence>
<evidence type="ECO:0000313" key="17">
    <source>
        <dbReference type="Proteomes" id="UP001320898"/>
    </source>
</evidence>
<dbReference type="PANTHER" id="PTHR30332">
    <property type="entry name" value="PROBABLE GENERAL SECRETION PATHWAY PROTEIN D"/>
    <property type="match status" value="1"/>
</dbReference>
<dbReference type="Pfam" id="PF03958">
    <property type="entry name" value="Secretin_N"/>
    <property type="match status" value="1"/>
</dbReference>
<keyword evidence="9" id="KW-0998">Cell outer membrane</keyword>
<dbReference type="GO" id="GO:0015628">
    <property type="term" value="P:protein secretion by the type II secretion system"/>
    <property type="evidence" value="ECO:0007669"/>
    <property type="project" value="InterPro"/>
</dbReference>
<dbReference type="InterPro" id="IPR005644">
    <property type="entry name" value="NolW-like"/>
</dbReference>
<comment type="subcellular location">
    <subcellularLocation>
        <location evidence="1 10">Cell outer membrane</location>
    </subcellularLocation>
</comment>
<keyword evidence="7" id="KW-0653">Protein transport</keyword>
<comment type="caution">
    <text evidence="16">The sequence shown here is derived from an EMBL/GenBank/DDBJ whole genome shotgun (WGS) entry which is preliminary data.</text>
</comment>
<evidence type="ECO:0000259" key="14">
    <source>
        <dbReference type="Pfam" id="PF03958"/>
    </source>
</evidence>
<evidence type="ECO:0000256" key="7">
    <source>
        <dbReference type="ARBA" id="ARBA00022927"/>
    </source>
</evidence>
<dbReference type="EMBL" id="JALIDZ010000014">
    <property type="protein sequence ID" value="MCT8974709.1"/>
    <property type="molecule type" value="Genomic_DNA"/>
</dbReference>
<evidence type="ECO:0000256" key="8">
    <source>
        <dbReference type="ARBA" id="ARBA00023136"/>
    </source>
</evidence>
<protein>
    <submittedName>
        <fullName evidence="16">Type II secretion system secretin GspD</fullName>
    </submittedName>
</protein>
<dbReference type="Pfam" id="PF21305">
    <property type="entry name" value="type_II_gspD_N0"/>
    <property type="match status" value="1"/>
</dbReference>
<evidence type="ECO:0000256" key="3">
    <source>
        <dbReference type="ARBA" id="ARBA00022448"/>
    </source>
</evidence>
<evidence type="ECO:0000256" key="1">
    <source>
        <dbReference type="ARBA" id="ARBA00004442"/>
    </source>
</evidence>
<organism evidence="16 17">
    <name type="scientific">Microbaculum marinisediminis</name>
    <dbReference type="NCBI Taxonomy" id="2931392"/>
    <lineage>
        <taxon>Bacteria</taxon>
        <taxon>Pseudomonadati</taxon>
        <taxon>Pseudomonadota</taxon>
        <taxon>Alphaproteobacteria</taxon>
        <taxon>Hyphomicrobiales</taxon>
        <taxon>Tepidamorphaceae</taxon>
        <taxon>Microbaculum</taxon>
    </lineage>
</organism>
<dbReference type="InterPro" id="IPR001775">
    <property type="entry name" value="GspD/PilQ"/>
</dbReference>
<feature type="signal peptide" evidence="12">
    <location>
        <begin position="1"/>
        <end position="24"/>
    </location>
</feature>
<keyword evidence="17" id="KW-1185">Reference proteome</keyword>
<dbReference type="PROSITE" id="PS51257">
    <property type="entry name" value="PROKAR_LIPOPROTEIN"/>
    <property type="match status" value="1"/>
</dbReference>